<name>A0A0C3D1G6_9AGAM</name>
<evidence type="ECO:0000313" key="3">
    <source>
        <dbReference type="Proteomes" id="UP000053989"/>
    </source>
</evidence>
<dbReference type="EMBL" id="KN822553">
    <property type="protein sequence ID" value="KIM50254.1"/>
    <property type="molecule type" value="Genomic_DNA"/>
</dbReference>
<sequence>MGSKFIALAAGGSIYILIVIAGLGLQSRIGNMVGTLQCDLATLFRNPPEGSMQHLVETKIAPMIAQMKVKYPLYIATIFSSAILRDLGLSRELACDDLDRSDYFFDAVILNSFTIVPRNKSIWAACYTQSTGQKIPTTLHLLNHMELYTPSNWTASRSYTSPLTDIDEEMYDDTSISRGSSPLLSLTGKDRDRWTIQERKYAEKAIAVCSMDDLQEKLTNIYKHGIKCTEKEYIHIPMSALNDKDLNIRSCDDRLLVFISTSMPAEFRDSLTDIFETCFDQSFCLVERDTWKDETHNHPAFQSMYWSWYNRHGTRGDDAPSDVQPCLLERQDCMHTNHSQIMPYVSREMHGHEETYHHFMKVFQNVFEWIRTMIETCLPEEYSVLSQVARMLPGNAYSPVHPFTSLVININAQTQGHRDTGDQEFCLVMPVGTYTGGGLALVEPGLILDLRPGDFAIFRSCDVTHFNMNYRGKRASLVLHTDKEMNAWLERRNNWDHNLTLQSYTN</sequence>
<dbReference type="OrthoDB" id="2690740at2759"/>
<evidence type="ECO:0000313" key="2">
    <source>
        <dbReference type="EMBL" id="KIM50254.1"/>
    </source>
</evidence>
<reference evidence="3" key="2">
    <citation type="submission" date="2015-01" db="EMBL/GenBank/DDBJ databases">
        <title>Evolutionary Origins and Diversification of the Mycorrhizal Mutualists.</title>
        <authorList>
            <consortium name="DOE Joint Genome Institute"/>
            <consortium name="Mycorrhizal Genomics Consortium"/>
            <person name="Kohler A."/>
            <person name="Kuo A."/>
            <person name="Nagy L.G."/>
            <person name="Floudas D."/>
            <person name="Copeland A."/>
            <person name="Barry K.W."/>
            <person name="Cichocki N."/>
            <person name="Veneault-Fourrey C."/>
            <person name="LaButti K."/>
            <person name="Lindquist E.A."/>
            <person name="Lipzen A."/>
            <person name="Lundell T."/>
            <person name="Morin E."/>
            <person name="Murat C."/>
            <person name="Riley R."/>
            <person name="Ohm R."/>
            <person name="Sun H."/>
            <person name="Tunlid A."/>
            <person name="Henrissat B."/>
            <person name="Grigoriev I.V."/>
            <person name="Hibbett D.S."/>
            <person name="Martin F."/>
        </authorList>
    </citation>
    <scope>NUCLEOTIDE SEQUENCE [LARGE SCALE GENOMIC DNA]</scope>
    <source>
        <strain evidence="3">Foug A</strain>
    </source>
</reference>
<organism evidence="2 3">
    <name type="scientific">Scleroderma citrinum Foug A</name>
    <dbReference type="NCBI Taxonomy" id="1036808"/>
    <lineage>
        <taxon>Eukaryota</taxon>
        <taxon>Fungi</taxon>
        <taxon>Dikarya</taxon>
        <taxon>Basidiomycota</taxon>
        <taxon>Agaricomycotina</taxon>
        <taxon>Agaricomycetes</taxon>
        <taxon>Agaricomycetidae</taxon>
        <taxon>Boletales</taxon>
        <taxon>Sclerodermatineae</taxon>
        <taxon>Sclerodermataceae</taxon>
        <taxon>Scleroderma</taxon>
    </lineage>
</organism>
<evidence type="ECO:0000256" key="1">
    <source>
        <dbReference type="SAM" id="Phobius"/>
    </source>
</evidence>
<reference evidence="2 3" key="1">
    <citation type="submission" date="2014-04" db="EMBL/GenBank/DDBJ databases">
        <authorList>
            <consortium name="DOE Joint Genome Institute"/>
            <person name="Kuo A."/>
            <person name="Kohler A."/>
            <person name="Nagy L.G."/>
            <person name="Floudas D."/>
            <person name="Copeland A."/>
            <person name="Barry K.W."/>
            <person name="Cichocki N."/>
            <person name="Veneault-Fourrey C."/>
            <person name="LaButti K."/>
            <person name="Lindquist E.A."/>
            <person name="Lipzen A."/>
            <person name="Lundell T."/>
            <person name="Morin E."/>
            <person name="Murat C."/>
            <person name="Sun H."/>
            <person name="Tunlid A."/>
            <person name="Henrissat B."/>
            <person name="Grigoriev I.V."/>
            <person name="Hibbett D.S."/>
            <person name="Martin F."/>
            <person name="Nordberg H.P."/>
            <person name="Cantor M.N."/>
            <person name="Hua S.X."/>
        </authorList>
    </citation>
    <scope>NUCLEOTIDE SEQUENCE [LARGE SCALE GENOMIC DNA]</scope>
    <source>
        <strain evidence="2 3">Foug A</strain>
    </source>
</reference>
<feature type="transmembrane region" description="Helical" evidence="1">
    <location>
        <begin position="6"/>
        <end position="25"/>
    </location>
</feature>
<gene>
    <name evidence="2" type="ORF">SCLCIDRAFT_145970</name>
</gene>
<keyword evidence="1" id="KW-1133">Transmembrane helix</keyword>
<dbReference type="Proteomes" id="UP000053989">
    <property type="component" value="Unassembled WGS sequence"/>
</dbReference>
<protein>
    <submittedName>
        <fullName evidence="2">Uncharacterized protein</fullName>
    </submittedName>
</protein>
<keyword evidence="1" id="KW-0472">Membrane</keyword>
<proteinExistence type="predicted"/>
<dbReference type="STRING" id="1036808.A0A0C3D1G6"/>
<dbReference type="InParanoid" id="A0A0C3D1G6"/>
<dbReference type="AlphaFoldDB" id="A0A0C3D1G6"/>
<keyword evidence="1" id="KW-0812">Transmembrane</keyword>
<keyword evidence="3" id="KW-1185">Reference proteome</keyword>
<dbReference type="HOGENOM" id="CLU_027015_0_0_1"/>
<dbReference type="Gene3D" id="3.60.130.30">
    <property type="match status" value="1"/>
</dbReference>
<accession>A0A0C3D1G6</accession>